<dbReference type="RefSeq" id="WP_179241405.1">
    <property type="nucleotide sequence ID" value="NZ_CP058595.1"/>
</dbReference>
<reference evidence="2 3" key="1">
    <citation type="journal article" date="2006" name="Int. J. Syst. Evol. Microbiol.">
        <title>Costertonia aggregata gen. nov., sp. nov., a mesophilic marine bacterium of the family Flavobacteriaceae, isolated from a mature biofilm.</title>
        <authorList>
            <person name="Kwon K.K."/>
            <person name="Lee Y.K."/>
            <person name="Lee H.K."/>
        </authorList>
    </citation>
    <scope>NUCLEOTIDE SEQUENCE [LARGE SCALE GENOMIC DNA]</scope>
    <source>
        <strain evidence="2 3">KCCM 42265</strain>
    </source>
</reference>
<keyword evidence="1" id="KW-0732">Signal</keyword>
<evidence type="ECO:0000313" key="3">
    <source>
        <dbReference type="Proteomes" id="UP000509302"/>
    </source>
</evidence>
<dbReference type="Proteomes" id="UP000509302">
    <property type="component" value="Chromosome"/>
</dbReference>
<feature type="chain" id="PRO_5028845807" description="Outer membrane beta-barrel protein" evidence="1">
    <location>
        <begin position="18"/>
        <end position="223"/>
    </location>
</feature>
<dbReference type="EMBL" id="CP058595">
    <property type="protein sequence ID" value="QLG45115.1"/>
    <property type="molecule type" value="Genomic_DNA"/>
</dbReference>
<organism evidence="2 3">
    <name type="scientific">Costertonia aggregata</name>
    <dbReference type="NCBI Taxonomy" id="343403"/>
    <lineage>
        <taxon>Bacteria</taxon>
        <taxon>Pseudomonadati</taxon>
        <taxon>Bacteroidota</taxon>
        <taxon>Flavobacteriia</taxon>
        <taxon>Flavobacteriales</taxon>
        <taxon>Flavobacteriaceae</taxon>
        <taxon>Costertonia</taxon>
    </lineage>
</organism>
<gene>
    <name evidence="2" type="ORF">HYG79_07045</name>
</gene>
<sequence length="223" mass="25181">MKYISIFFLLATFGLFSQTNSFSEKNAVYISAGHPTLWDMGNRENRFGINLGYQRNLGKSFVLDVFLSRASGNSTVSYFEDADELKRRLGPIGADVGLFEPGKIEIYAAGIKAYFAFINKQRHFFGASAGIGYYTSESLTQDITSFSFDIETNEIIDLDTEIRQETVDEAFLNLGLSYYYRWKYGLNIGVDVHSLSDISSRILFTEPILANHIFVGLLIGKRF</sequence>
<proteinExistence type="predicted"/>
<keyword evidence="3" id="KW-1185">Reference proteome</keyword>
<dbReference type="AlphaFoldDB" id="A0A7H9APB8"/>
<protein>
    <recommendedName>
        <fullName evidence="4">Outer membrane beta-barrel protein</fullName>
    </recommendedName>
</protein>
<name>A0A7H9APB8_9FLAO</name>
<evidence type="ECO:0000256" key="1">
    <source>
        <dbReference type="SAM" id="SignalP"/>
    </source>
</evidence>
<evidence type="ECO:0008006" key="4">
    <source>
        <dbReference type="Google" id="ProtNLM"/>
    </source>
</evidence>
<dbReference type="KEGG" id="cagg:HYG79_07045"/>
<accession>A0A7H9APB8</accession>
<evidence type="ECO:0000313" key="2">
    <source>
        <dbReference type="EMBL" id="QLG45115.1"/>
    </source>
</evidence>
<feature type="signal peptide" evidence="1">
    <location>
        <begin position="1"/>
        <end position="17"/>
    </location>
</feature>